<gene>
    <name evidence="3" type="ORF">EK398_18155</name>
    <name evidence="1" type="ORF">P7D43_02470</name>
    <name evidence="2" type="ORF">P7D79_18895</name>
</gene>
<sequence length="77" mass="8671">MFKLVATFTTSLGKKQTWSLNNPDPNKTAGEVKSLLQRLTGIKLFHKDGADLFHTVESAKYVETTETILFDNTQEQP</sequence>
<dbReference type="RefSeq" id="WP_048720366.1">
    <property type="nucleotide sequence ID" value="NZ_JADPDV010000006.1"/>
</dbReference>
<evidence type="ECO:0000313" key="3">
    <source>
        <dbReference type="EMBL" id="RVU92447.1"/>
    </source>
</evidence>
<dbReference type="Proteomes" id="UP001260773">
    <property type="component" value="Unassembled WGS sequence"/>
</dbReference>
<organism evidence="1 5">
    <name type="scientific">Enterococcus avium</name>
    <name type="common">Streptococcus avium</name>
    <dbReference type="NCBI Taxonomy" id="33945"/>
    <lineage>
        <taxon>Bacteria</taxon>
        <taxon>Bacillati</taxon>
        <taxon>Bacillota</taxon>
        <taxon>Bacilli</taxon>
        <taxon>Lactobacillales</taxon>
        <taxon>Enterococcaceae</taxon>
        <taxon>Enterococcus</taxon>
    </lineage>
</organism>
<dbReference type="EMBL" id="JARPWH010000004">
    <property type="protein sequence ID" value="MDT2401223.1"/>
    <property type="molecule type" value="Genomic_DNA"/>
</dbReference>
<reference evidence="3 4" key="1">
    <citation type="submission" date="2018-12" db="EMBL/GenBank/DDBJ databases">
        <title>A novel vanA-carrying plasmid in a clinical isolate of Enterococcus avium.</title>
        <authorList>
            <person name="Bernasconi O.J."/>
            <person name="Luzzaro F."/>
            <person name="Endimiani A."/>
        </authorList>
    </citation>
    <scope>NUCLEOTIDE SEQUENCE [LARGE SCALE GENOMIC DNA]</scope>
    <source>
        <strain evidence="3 4">LC0559/18</strain>
    </source>
</reference>
<dbReference type="Proteomes" id="UP001264335">
    <property type="component" value="Unassembled WGS sequence"/>
</dbReference>
<name>A0A2N8PTH5_ENTAV</name>
<dbReference type="InterPro" id="IPR021321">
    <property type="entry name" value="DUF2922"/>
</dbReference>
<evidence type="ECO:0000313" key="6">
    <source>
        <dbReference type="Proteomes" id="UP001264335"/>
    </source>
</evidence>
<dbReference type="AlphaFoldDB" id="A0A2N8PTH5"/>
<dbReference type="EMBL" id="RYZS01000002">
    <property type="protein sequence ID" value="RVU92447.1"/>
    <property type="molecule type" value="Genomic_DNA"/>
</dbReference>
<proteinExistence type="predicted"/>
<dbReference type="EMBL" id="JARPWY010000075">
    <property type="protein sequence ID" value="MDT2516298.1"/>
    <property type="molecule type" value="Genomic_DNA"/>
</dbReference>
<evidence type="ECO:0000313" key="5">
    <source>
        <dbReference type="Proteomes" id="UP001260773"/>
    </source>
</evidence>
<evidence type="ECO:0000313" key="1">
    <source>
        <dbReference type="EMBL" id="MDT2401223.1"/>
    </source>
</evidence>
<reference evidence="1 6" key="2">
    <citation type="submission" date="2023-03" db="EMBL/GenBank/DDBJ databases">
        <authorList>
            <person name="Shen W."/>
            <person name="Cai J."/>
        </authorList>
    </citation>
    <scope>NUCLEOTIDE SEQUENCE</scope>
    <source>
        <strain evidence="1">P33-2</strain>
        <strain evidence="2 6">Y2</strain>
    </source>
</reference>
<evidence type="ECO:0000313" key="2">
    <source>
        <dbReference type="EMBL" id="MDT2516298.1"/>
    </source>
</evidence>
<protein>
    <submittedName>
        <fullName evidence="1">DUF2922 domain-containing protein</fullName>
    </submittedName>
</protein>
<accession>A0A2N8PTH5</accession>
<dbReference type="Pfam" id="PF11148">
    <property type="entry name" value="DUF2922"/>
    <property type="match status" value="1"/>
</dbReference>
<comment type="caution">
    <text evidence="1">The sequence shown here is derived from an EMBL/GenBank/DDBJ whole genome shotgun (WGS) entry which is preliminary data.</text>
</comment>
<dbReference type="Proteomes" id="UP000288388">
    <property type="component" value="Unassembled WGS sequence"/>
</dbReference>
<evidence type="ECO:0000313" key="4">
    <source>
        <dbReference type="Proteomes" id="UP000288388"/>
    </source>
</evidence>